<keyword evidence="13 16" id="KW-0648">Protein biosynthesis</keyword>
<feature type="binding site" evidence="16">
    <location>
        <position position="143"/>
    </location>
    <ligand>
        <name>Zn(2+)</name>
        <dbReference type="ChEBI" id="CHEBI:29105"/>
    </ligand>
</feature>
<dbReference type="FunFam" id="2.20.28.20:FF:000001">
    <property type="entry name" value="Methionine--tRNA ligase"/>
    <property type="match status" value="1"/>
</dbReference>
<dbReference type="InterPro" id="IPR029038">
    <property type="entry name" value="MetRS_Zn"/>
</dbReference>
<sequence>MTRKLFVTTALPYANANFHIGHIMEYTQADIWVRFQRMQGSEVHFVCADDAHGAPIMIAAEKAGKSPQQFVADIASGRQKYLDGFHISFDNWHSTDGAENHELSKEIYKALRANELISVKTIEQFFDPQKSMFLPDRFIKGECPKCGAKDQYGDSCEVCGAVYTPTELKNPFSVLTGATPVMKSSEHYFFKLSDPRCVEFLEQWTQAPGRLQPEVLNKIKEWFAKDEDGNGGLGDWDISRDAPYFGIEIPDAPGKYFYVWLDAPIGYLASLKNYFAKTGRDFDAFVKDESTEQIHFIGKDITYFHTLFWPAMLHFSGRKTPNHVYVHGFLTVNGGEKMSKSRGTGLDPLKYLSLGMNPEWLRYYLAAKLNSKVEDVDFNPDDFVARVNADLVGKYINIASRAAGFLSKRFGGQLSADVGVEGLALLDGLRAHKGTIVELYETREFGKALREIMLLADRVNEYVDQNKPWELAKLEGKDQVLQDVCTVCIEAFRLLSIYLKPVLPALVAKVEAFLQVAPMSFADADRTLGDHRIGGYEHLMQRVDPKLLEALFEPPAPPQVVPGGEELAPEIKIDDFAKVDLRIARIVKAELVEGSDKLLRLTLDAGEGRLRNVFSGIRSAYQPEQLEGKLTVMVANLAPRKMKFGVSEGMVLAASHADEKAHPGIFVLEPFPGAQPGMRVR</sequence>
<proteinExistence type="inferred from homology"/>
<comment type="catalytic activity">
    <reaction evidence="15 16">
        <text>tRNA(Met) + L-methionine + ATP = L-methionyl-tRNA(Met) + AMP + diphosphate</text>
        <dbReference type="Rhea" id="RHEA:13481"/>
        <dbReference type="Rhea" id="RHEA-COMP:9667"/>
        <dbReference type="Rhea" id="RHEA-COMP:9698"/>
        <dbReference type="ChEBI" id="CHEBI:30616"/>
        <dbReference type="ChEBI" id="CHEBI:33019"/>
        <dbReference type="ChEBI" id="CHEBI:57844"/>
        <dbReference type="ChEBI" id="CHEBI:78442"/>
        <dbReference type="ChEBI" id="CHEBI:78530"/>
        <dbReference type="ChEBI" id="CHEBI:456215"/>
        <dbReference type="EC" id="6.1.1.10"/>
    </reaction>
</comment>
<dbReference type="EC" id="6.1.1.10" evidence="16"/>
<dbReference type="CDD" id="cd00814">
    <property type="entry name" value="MetRS_core"/>
    <property type="match status" value="1"/>
</dbReference>
<evidence type="ECO:0000256" key="3">
    <source>
        <dbReference type="ARBA" id="ARBA00008258"/>
    </source>
</evidence>
<evidence type="ECO:0000256" key="15">
    <source>
        <dbReference type="ARBA" id="ARBA00047364"/>
    </source>
</evidence>
<dbReference type="PROSITE" id="PS50886">
    <property type="entry name" value="TRBD"/>
    <property type="match status" value="1"/>
</dbReference>
<feature type="binding site" evidence="16">
    <location>
        <position position="156"/>
    </location>
    <ligand>
        <name>Zn(2+)</name>
        <dbReference type="ChEBI" id="CHEBI:29105"/>
    </ligand>
</feature>
<dbReference type="InterPro" id="IPR014729">
    <property type="entry name" value="Rossmann-like_a/b/a_fold"/>
</dbReference>
<comment type="cofactor">
    <cofactor evidence="16">
        <name>Zn(2+)</name>
        <dbReference type="ChEBI" id="CHEBI:29105"/>
    </cofactor>
    <text evidence="16">Binds 1 zinc ion per subunit.</text>
</comment>
<dbReference type="EMBL" id="PEOG01000017">
    <property type="protein sequence ID" value="PIM53727.1"/>
    <property type="molecule type" value="Genomic_DNA"/>
</dbReference>
<dbReference type="FunFam" id="2.40.50.140:FF:000042">
    <property type="entry name" value="Methionine--tRNA ligase"/>
    <property type="match status" value="1"/>
</dbReference>
<evidence type="ECO:0000256" key="10">
    <source>
        <dbReference type="ARBA" id="ARBA00022833"/>
    </source>
</evidence>
<dbReference type="SUPFAM" id="SSF52374">
    <property type="entry name" value="Nucleotidylyl transferase"/>
    <property type="match status" value="1"/>
</dbReference>
<evidence type="ECO:0000256" key="12">
    <source>
        <dbReference type="ARBA" id="ARBA00022884"/>
    </source>
</evidence>
<dbReference type="Gene3D" id="2.20.28.20">
    <property type="entry name" value="Methionyl-tRNA synthetase, Zn-domain"/>
    <property type="match status" value="1"/>
</dbReference>
<dbReference type="GO" id="GO:0006431">
    <property type="term" value="P:methionyl-tRNA aminoacylation"/>
    <property type="evidence" value="ECO:0007669"/>
    <property type="project" value="UniProtKB-UniRule"/>
</dbReference>
<comment type="caution">
    <text evidence="18">The sequence shown here is derived from an EMBL/GenBank/DDBJ whole genome shotgun (WGS) entry which is preliminary data.</text>
</comment>
<evidence type="ECO:0000256" key="16">
    <source>
        <dbReference type="HAMAP-Rule" id="MF_00098"/>
    </source>
</evidence>
<evidence type="ECO:0000256" key="4">
    <source>
        <dbReference type="ARBA" id="ARBA00011738"/>
    </source>
</evidence>
<dbReference type="InterPro" id="IPR033911">
    <property type="entry name" value="MetRS_core"/>
</dbReference>
<keyword evidence="19" id="KW-1185">Reference proteome</keyword>
<dbReference type="OrthoDB" id="9810191at2"/>
<keyword evidence="14 16" id="KW-0030">Aminoacyl-tRNA synthetase</keyword>
<dbReference type="PRINTS" id="PR01041">
    <property type="entry name" value="TRNASYNTHMET"/>
</dbReference>
<evidence type="ECO:0000313" key="19">
    <source>
        <dbReference type="Proteomes" id="UP000231501"/>
    </source>
</evidence>
<evidence type="ECO:0000256" key="7">
    <source>
        <dbReference type="ARBA" id="ARBA00022598"/>
    </source>
</evidence>
<dbReference type="Pfam" id="PF09334">
    <property type="entry name" value="tRNA-synt_1g"/>
    <property type="match status" value="1"/>
</dbReference>
<feature type="binding site" evidence="16">
    <location>
        <position position="146"/>
    </location>
    <ligand>
        <name>Zn(2+)</name>
        <dbReference type="ChEBI" id="CHEBI:29105"/>
    </ligand>
</feature>
<evidence type="ECO:0000256" key="2">
    <source>
        <dbReference type="ARBA" id="ARBA00004496"/>
    </source>
</evidence>
<evidence type="ECO:0000256" key="14">
    <source>
        <dbReference type="ARBA" id="ARBA00023146"/>
    </source>
</evidence>
<feature type="short sequence motif" description="'HIGH' region" evidence="16">
    <location>
        <begin position="12"/>
        <end position="22"/>
    </location>
</feature>
<dbReference type="InterPro" id="IPR015413">
    <property type="entry name" value="Methionyl/Leucyl_tRNA_Synth"/>
</dbReference>
<keyword evidence="9 16" id="KW-0547">Nucleotide-binding</keyword>
<evidence type="ECO:0000256" key="8">
    <source>
        <dbReference type="ARBA" id="ARBA00022723"/>
    </source>
</evidence>
<name>A0A2G9CBD5_9BURK</name>
<dbReference type="InterPro" id="IPR014758">
    <property type="entry name" value="Met-tRNA_synth"/>
</dbReference>
<dbReference type="NCBIfam" id="NF001100">
    <property type="entry name" value="PRK00133.1"/>
    <property type="match status" value="1"/>
</dbReference>
<dbReference type="PANTHER" id="PTHR45765">
    <property type="entry name" value="METHIONINE--TRNA LIGASE"/>
    <property type="match status" value="1"/>
</dbReference>
<dbReference type="NCBIfam" id="TIGR00399">
    <property type="entry name" value="metG_C_term"/>
    <property type="match status" value="1"/>
</dbReference>
<evidence type="ECO:0000256" key="13">
    <source>
        <dbReference type="ARBA" id="ARBA00022917"/>
    </source>
</evidence>
<dbReference type="InterPro" id="IPR001412">
    <property type="entry name" value="aa-tRNA-synth_I_CS"/>
</dbReference>
<feature type="domain" description="TRNA-binding" evidence="17">
    <location>
        <begin position="575"/>
        <end position="681"/>
    </location>
</feature>
<comment type="similarity">
    <text evidence="3 16">Belongs to the class-I aminoacyl-tRNA synthetase family. MetG type 1 subfamily.</text>
</comment>
<dbReference type="Gene3D" id="1.10.730.10">
    <property type="entry name" value="Isoleucyl-tRNA Synthetase, Domain 1"/>
    <property type="match status" value="1"/>
</dbReference>
<evidence type="ECO:0000313" key="18">
    <source>
        <dbReference type="EMBL" id="PIM53727.1"/>
    </source>
</evidence>
<dbReference type="CDD" id="cd07957">
    <property type="entry name" value="Anticodon_Ia_Met"/>
    <property type="match status" value="1"/>
</dbReference>
<dbReference type="SUPFAM" id="SSF50249">
    <property type="entry name" value="Nucleic acid-binding proteins"/>
    <property type="match status" value="1"/>
</dbReference>
<dbReference type="InterPro" id="IPR009080">
    <property type="entry name" value="tRNAsynth_Ia_anticodon-bd"/>
</dbReference>
<reference evidence="18 19" key="1">
    <citation type="submission" date="2017-11" db="EMBL/GenBank/DDBJ databases">
        <title>Draft genome sequence of Mitsuaria sp. HWN-4.</title>
        <authorList>
            <person name="Gundlapally S.R."/>
        </authorList>
    </citation>
    <scope>NUCLEOTIDE SEQUENCE [LARGE SCALE GENOMIC DNA]</scope>
    <source>
        <strain evidence="18 19">HWN-4</strain>
    </source>
</reference>
<organism evidence="18 19">
    <name type="scientific">Roseateles chitinivorans</name>
    <dbReference type="NCBI Taxonomy" id="2917965"/>
    <lineage>
        <taxon>Bacteria</taxon>
        <taxon>Pseudomonadati</taxon>
        <taxon>Pseudomonadota</taxon>
        <taxon>Betaproteobacteria</taxon>
        <taxon>Burkholderiales</taxon>
        <taxon>Sphaerotilaceae</taxon>
        <taxon>Roseateles</taxon>
    </lineage>
</organism>
<dbReference type="Gene3D" id="2.40.50.140">
    <property type="entry name" value="Nucleic acid-binding proteins"/>
    <property type="match status" value="1"/>
</dbReference>
<dbReference type="GO" id="GO:0004825">
    <property type="term" value="F:methionine-tRNA ligase activity"/>
    <property type="evidence" value="ECO:0007669"/>
    <property type="project" value="UniProtKB-UniRule"/>
</dbReference>
<dbReference type="InterPro" id="IPR023458">
    <property type="entry name" value="Met-tRNA_ligase_1"/>
</dbReference>
<evidence type="ECO:0000259" key="17">
    <source>
        <dbReference type="PROSITE" id="PS50886"/>
    </source>
</evidence>
<evidence type="ECO:0000256" key="5">
    <source>
        <dbReference type="ARBA" id="ARBA00022490"/>
    </source>
</evidence>
<gene>
    <name evidence="16" type="primary">metG</name>
    <name evidence="18" type="ORF">CS062_08190</name>
</gene>
<feature type="short sequence motif" description="'KMSKS' region" evidence="16">
    <location>
        <begin position="337"/>
        <end position="341"/>
    </location>
</feature>
<dbReference type="InterPro" id="IPR041872">
    <property type="entry name" value="Anticodon_Met"/>
</dbReference>
<dbReference type="PANTHER" id="PTHR45765:SF1">
    <property type="entry name" value="METHIONINE--TRNA LIGASE, CYTOPLASMIC"/>
    <property type="match status" value="1"/>
</dbReference>
<keyword evidence="5 16" id="KW-0963">Cytoplasm</keyword>
<keyword evidence="7 16" id="KW-0436">Ligase</keyword>
<feature type="binding site" evidence="16">
    <location>
        <position position="340"/>
    </location>
    <ligand>
        <name>ATP</name>
        <dbReference type="ChEBI" id="CHEBI:30616"/>
    </ligand>
</feature>
<keyword evidence="10 16" id="KW-0862">Zinc</keyword>
<dbReference type="InterPro" id="IPR002547">
    <property type="entry name" value="tRNA-bd_dom"/>
</dbReference>
<dbReference type="Proteomes" id="UP000231501">
    <property type="component" value="Unassembled WGS sequence"/>
</dbReference>
<keyword evidence="12 16" id="KW-0694">RNA-binding</keyword>
<evidence type="ECO:0000256" key="6">
    <source>
        <dbReference type="ARBA" id="ARBA00022555"/>
    </source>
</evidence>
<dbReference type="SUPFAM" id="SSF47323">
    <property type="entry name" value="Anticodon-binding domain of a subclass of class I aminoacyl-tRNA synthetases"/>
    <property type="match status" value="1"/>
</dbReference>
<dbReference type="GO" id="GO:0005829">
    <property type="term" value="C:cytosol"/>
    <property type="evidence" value="ECO:0007669"/>
    <property type="project" value="TreeGrafter"/>
</dbReference>
<evidence type="ECO:0000256" key="9">
    <source>
        <dbReference type="ARBA" id="ARBA00022741"/>
    </source>
</evidence>
<protein>
    <recommendedName>
        <fullName evidence="16">Methionine--tRNA ligase</fullName>
        <ecNumber evidence="16">6.1.1.10</ecNumber>
    </recommendedName>
    <alternativeName>
        <fullName evidence="16">Methionyl-tRNA synthetase</fullName>
        <shortName evidence="16">MetRS</shortName>
    </alternativeName>
</protein>
<feature type="binding site" evidence="16">
    <location>
        <position position="159"/>
    </location>
    <ligand>
        <name>Zn(2+)</name>
        <dbReference type="ChEBI" id="CHEBI:29105"/>
    </ligand>
</feature>
<keyword evidence="6 16" id="KW-0820">tRNA-binding</keyword>
<dbReference type="GO" id="GO:0046872">
    <property type="term" value="F:metal ion binding"/>
    <property type="evidence" value="ECO:0007669"/>
    <property type="project" value="UniProtKB-KW"/>
</dbReference>
<dbReference type="NCBIfam" id="TIGR00398">
    <property type="entry name" value="metG"/>
    <property type="match status" value="1"/>
</dbReference>
<comment type="subunit">
    <text evidence="4 16">Homodimer.</text>
</comment>
<dbReference type="GO" id="GO:0005524">
    <property type="term" value="F:ATP binding"/>
    <property type="evidence" value="ECO:0007669"/>
    <property type="project" value="UniProtKB-UniRule"/>
</dbReference>
<comment type="function">
    <text evidence="1 16">Is required not only for elongation of protein synthesis but also for the initiation of all mRNA translation through initiator tRNA(fMet) aminoacylation.</text>
</comment>
<dbReference type="Pfam" id="PF01588">
    <property type="entry name" value="tRNA_bind"/>
    <property type="match status" value="1"/>
</dbReference>
<keyword evidence="11 16" id="KW-0067">ATP-binding</keyword>
<dbReference type="InterPro" id="IPR004495">
    <property type="entry name" value="Met-tRNA-synth_bsu_C"/>
</dbReference>
<dbReference type="GO" id="GO:0000049">
    <property type="term" value="F:tRNA binding"/>
    <property type="evidence" value="ECO:0007669"/>
    <property type="project" value="UniProtKB-UniRule"/>
</dbReference>
<dbReference type="PROSITE" id="PS00178">
    <property type="entry name" value="AA_TRNA_LIGASE_I"/>
    <property type="match status" value="1"/>
</dbReference>
<dbReference type="SUPFAM" id="SSF57770">
    <property type="entry name" value="Methionyl-tRNA synthetase (MetRS), Zn-domain"/>
    <property type="match status" value="1"/>
</dbReference>
<comment type="subcellular location">
    <subcellularLocation>
        <location evidence="2 16">Cytoplasm</location>
    </subcellularLocation>
</comment>
<evidence type="ECO:0000256" key="11">
    <source>
        <dbReference type="ARBA" id="ARBA00022840"/>
    </source>
</evidence>
<dbReference type="InterPro" id="IPR012340">
    <property type="entry name" value="NA-bd_OB-fold"/>
</dbReference>
<dbReference type="HAMAP" id="MF_00098">
    <property type="entry name" value="Met_tRNA_synth_type1"/>
    <property type="match status" value="1"/>
</dbReference>
<dbReference type="CDD" id="cd02800">
    <property type="entry name" value="tRNA_bind_EcMetRS_like"/>
    <property type="match status" value="1"/>
</dbReference>
<dbReference type="RefSeq" id="WP_099861093.1">
    <property type="nucleotide sequence ID" value="NZ_PEOG01000017.1"/>
</dbReference>
<evidence type="ECO:0000256" key="1">
    <source>
        <dbReference type="ARBA" id="ARBA00003314"/>
    </source>
</evidence>
<keyword evidence="8 16" id="KW-0479">Metal-binding</keyword>
<accession>A0A2G9CBD5</accession>
<dbReference type="Gene3D" id="3.40.50.620">
    <property type="entry name" value="HUPs"/>
    <property type="match status" value="1"/>
</dbReference>
<dbReference type="AlphaFoldDB" id="A0A2G9CBD5"/>